<evidence type="ECO:0000313" key="4">
    <source>
        <dbReference type="WBParaSite" id="nRc.2.0.1.t44647-RA"/>
    </source>
</evidence>
<proteinExistence type="predicted"/>
<accession>A0A915L2D4</accession>
<reference evidence="4" key="1">
    <citation type="submission" date="2022-11" db="UniProtKB">
        <authorList>
            <consortium name="WormBaseParasite"/>
        </authorList>
    </citation>
    <scope>IDENTIFICATION</scope>
</reference>
<evidence type="ECO:0000313" key="3">
    <source>
        <dbReference type="Proteomes" id="UP000887565"/>
    </source>
</evidence>
<evidence type="ECO:0000259" key="2">
    <source>
        <dbReference type="Pfam" id="PF00534"/>
    </source>
</evidence>
<feature type="domain" description="Glycosyl transferase family 1" evidence="2">
    <location>
        <begin position="38"/>
        <end position="102"/>
    </location>
</feature>
<sequence length="144" mass="16252">ARISVIPCGTNIAKESSGLSAAKCSTIQCIIPDLLGRLNDSSKIVLYVGRFEERKGIKNLISAFGQARKFLFLTKDLRLVLVGGDPSEVEYHNVRKFLENSDVWQYSTLAVTQKCKLKMRRNASTPVVKEEFALRFVFYEICLM</sequence>
<dbReference type="Gene3D" id="3.40.50.2000">
    <property type="entry name" value="Glycogen Phosphorylase B"/>
    <property type="match status" value="1"/>
</dbReference>
<dbReference type="Pfam" id="PF00534">
    <property type="entry name" value="Glycos_transf_1"/>
    <property type="match status" value="1"/>
</dbReference>
<dbReference type="GO" id="GO:0016757">
    <property type="term" value="F:glycosyltransferase activity"/>
    <property type="evidence" value="ECO:0007669"/>
    <property type="project" value="UniProtKB-KW"/>
</dbReference>
<protein>
    <submittedName>
        <fullName evidence="4">Glycosyl transferase family 1 domain-containing protein</fullName>
    </submittedName>
</protein>
<organism evidence="3 4">
    <name type="scientific">Romanomermis culicivorax</name>
    <name type="common">Nematode worm</name>
    <dbReference type="NCBI Taxonomy" id="13658"/>
    <lineage>
        <taxon>Eukaryota</taxon>
        <taxon>Metazoa</taxon>
        <taxon>Ecdysozoa</taxon>
        <taxon>Nematoda</taxon>
        <taxon>Enoplea</taxon>
        <taxon>Dorylaimia</taxon>
        <taxon>Mermithida</taxon>
        <taxon>Mermithoidea</taxon>
        <taxon>Mermithidae</taxon>
        <taxon>Romanomermis</taxon>
    </lineage>
</organism>
<dbReference type="AlphaFoldDB" id="A0A915L2D4"/>
<dbReference type="SUPFAM" id="SSF53756">
    <property type="entry name" value="UDP-Glycosyltransferase/glycogen phosphorylase"/>
    <property type="match status" value="1"/>
</dbReference>
<evidence type="ECO:0000256" key="1">
    <source>
        <dbReference type="ARBA" id="ARBA00022676"/>
    </source>
</evidence>
<keyword evidence="3" id="KW-1185">Reference proteome</keyword>
<keyword evidence="1" id="KW-0808">Transferase</keyword>
<keyword evidence="1" id="KW-0328">Glycosyltransferase</keyword>
<dbReference type="Proteomes" id="UP000887565">
    <property type="component" value="Unplaced"/>
</dbReference>
<name>A0A915L2D4_ROMCU</name>
<dbReference type="WBParaSite" id="nRc.2.0.1.t44647-RA">
    <property type="protein sequence ID" value="nRc.2.0.1.t44647-RA"/>
    <property type="gene ID" value="nRc.2.0.1.g44647"/>
</dbReference>
<dbReference type="InterPro" id="IPR001296">
    <property type="entry name" value="Glyco_trans_1"/>
</dbReference>